<organism evidence="3 4">
    <name type="scientific">Pontibacter aydingkolensis</name>
    <dbReference type="NCBI Taxonomy" id="1911536"/>
    <lineage>
        <taxon>Bacteria</taxon>
        <taxon>Pseudomonadati</taxon>
        <taxon>Bacteroidota</taxon>
        <taxon>Cytophagia</taxon>
        <taxon>Cytophagales</taxon>
        <taxon>Hymenobacteraceae</taxon>
        <taxon>Pontibacter</taxon>
    </lineage>
</organism>
<accession>A0ABS7CSF1</accession>
<feature type="signal peptide" evidence="2">
    <location>
        <begin position="1"/>
        <end position="20"/>
    </location>
</feature>
<name>A0ABS7CSF1_9BACT</name>
<feature type="compositionally biased region" description="Basic residues" evidence="1">
    <location>
        <begin position="102"/>
        <end position="111"/>
    </location>
</feature>
<dbReference type="RefSeq" id="WP_219876625.1">
    <property type="nucleotide sequence ID" value="NZ_JAHYXK010000004.1"/>
</dbReference>
<dbReference type="Pfam" id="PF11751">
    <property type="entry name" value="PorP_SprF"/>
    <property type="match status" value="1"/>
</dbReference>
<dbReference type="EMBL" id="JAHYXK010000004">
    <property type="protein sequence ID" value="MBW7466744.1"/>
    <property type="molecule type" value="Genomic_DNA"/>
</dbReference>
<keyword evidence="4" id="KW-1185">Reference proteome</keyword>
<evidence type="ECO:0000313" key="4">
    <source>
        <dbReference type="Proteomes" id="UP000813018"/>
    </source>
</evidence>
<gene>
    <name evidence="3" type="ORF">K0O23_06670</name>
</gene>
<dbReference type="Proteomes" id="UP000813018">
    <property type="component" value="Unassembled WGS sequence"/>
</dbReference>
<protein>
    <submittedName>
        <fullName evidence="3">Type IX secretion system membrane protein PorP/SprF</fullName>
    </submittedName>
</protein>
<evidence type="ECO:0000256" key="1">
    <source>
        <dbReference type="SAM" id="MobiDB-lite"/>
    </source>
</evidence>
<dbReference type="InterPro" id="IPR019861">
    <property type="entry name" value="PorP/SprF_Bacteroidetes"/>
</dbReference>
<reference evidence="3 4" key="1">
    <citation type="journal article" date="2016" name="Int. J. Syst. Evol. Microbiol.">
        <title>Pontibacter aydingkolensis sp. nov., isolated from soil of a salt lake.</title>
        <authorList>
            <person name="Osman G."/>
            <person name="Zhang T."/>
            <person name="Lou K."/>
            <person name="Gao Y."/>
            <person name="Chang W."/>
            <person name="Lin Q."/>
            <person name="Yang H.M."/>
            <person name="Huo X.D."/>
            <person name="Wang N."/>
        </authorList>
    </citation>
    <scope>NUCLEOTIDE SEQUENCE [LARGE SCALE GENOMIC DNA]</scope>
    <source>
        <strain evidence="3 4">KACC 19255</strain>
    </source>
</reference>
<keyword evidence="2" id="KW-0732">Signal</keyword>
<evidence type="ECO:0000313" key="3">
    <source>
        <dbReference type="EMBL" id="MBW7466744.1"/>
    </source>
</evidence>
<feature type="chain" id="PRO_5046427978" evidence="2">
    <location>
        <begin position="21"/>
        <end position="341"/>
    </location>
</feature>
<sequence length="341" mass="37609">MNKLLALGFVCLMFAGQALAQQKPQYSQYTLNNYLLNPAISGIENYADLKLGTRHQWSGLEGAPESYYATLHMPINMDARSSYSSRSRGGQVAKESTTKKSNGYRRPRSHHGIGTMAMSTRTGPLKRGSLSFSYAYHQPLTRDLRVSAGVAPGMIQYSLDPGYVRIVNPNDPAVMDGRINEVKFDLNMGLWLYSHNFYIGVAGAQLVPSKRENVITTGSPEYNNGQLQKHYFTTAGYRLDFTPFISVIPSVMVKMAQPSPVSVDASVKVMYSNRLWAGASYRHKESVAAMAGINISPLLDLAYSYDAGTSPLAGTNAGSHEVVLGFKLRNSRKILCPEWAW</sequence>
<dbReference type="NCBIfam" id="TIGR03519">
    <property type="entry name" value="T9SS_PorP_fam"/>
    <property type="match status" value="1"/>
</dbReference>
<evidence type="ECO:0000256" key="2">
    <source>
        <dbReference type="SAM" id="SignalP"/>
    </source>
</evidence>
<feature type="region of interest" description="Disordered" evidence="1">
    <location>
        <begin position="80"/>
        <end position="120"/>
    </location>
</feature>
<proteinExistence type="predicted"/>
<comment type="caution">
    <text evidence="3">The sequence shown here is derived from an EMBL/GenBank/DDBJ whole genome shotgun (WGS) entry which is preliminary data.</text>
</comment>